<dbReference type="InterPro" id="IPR017925">
    <property type="entry name" value="DHFR_CS"/>
</dbReference>
<feature type="domain" description="DHFR" evidence="9">
    <location>
        <begin position="1"/>
        <end position="180"/>
    </location>
</feature>
<evidence type="ECO:0000256" key="3">
    <source>
        <dbReference type="ARBA" id="ARBA00012856"/>
    </source>
</evidence>
<dbReference type="Gene3D" id="3.40.430.10">
    <property type="entry name" value="Dihydrofolate Reductase, subunit A"/>
    <property type="match status" value="1"/>
</dbReference>
<dbReference type="Proteomes" id="UP000293852">
    <property type="component" value="Unassembled WGS sequence"/>
</dbReference>
<dbReference type="OrthoDB" id="9804315at2"/>
<dbReference type="PRINTS" id="PR00070">
    <property type="entry name" value="DHFR"/>
</dbReference>
<dbReference type="CDD" id="cd00209">
    <property type="entry name" value="DHFR"/>
    <property type="match status" value="1"/>
</dbReference>
<keyword evidence="4 7" id="KW-0554">One-carbon metabolism</keyword>
<comment type="function">
    <text evidence="7">Key enzyme in folate metabolism. Catalyzes an essential reaction for de novo glycine and purine synthesis, and for DNA precursor synthesis.</text>
</comment>
<dbReference type="PANTHER" id="PTHR48069">
    <property type="entry name" value="DIHYDROFOLATE REDUCTASE"/>
    <property type="match status" value="1"/>
</dbReference>
<dbReference type="GO" id="GO:0004146">
    <property type="term" value="F:dihydrofolate reductase activity"/>
    <property type="evidence" value="ECO:0007669"/>
    <property type="project" value="UniProtKB-EC"/>
</dbReference>
<evidence type="ECO:0000256" key="1">
    <source>
        <dbReference type="ARBA" id="ARBA00004903"/>
    </source>
</evidence>
<gene>
    <name evidence="10" type="ORF">EV386_2334</name>
</gene>
<dbReference type="UniPathway" id="UPA00077">
    <property type="reaction ID" value="UER00158"/>
</dbReference>
<dbReference type="EMBL" id="SGWX01000001">
    <property type="protein sequence ID" value="RZS62017.1"/>
    <property type="molecule type" value="Genomic_DNA"/>
</dbReference>
<dbReference type="SUPFAM" id="SSF53597">
    <property type="entry name" value="Dihydrofolate reductase-like"/>
    <property type="match status" value="1"/>
</dbReference>
<evidence type="ECO:0000256" key="6">
    <source>
        <dbReference type="ARBA" id="ARBA00023002"/>
    </source>
</evidence>
<sequence>MIALIWAQARDAAGRPVIGASGAIPWHVPEDFARFKRLTSGHPVVMGRLTWESLPPRSRPLPGRTNVVVTRQAGWSDDGAIAAGSLEEALALAAEAPGGETVWVIGGGQIYRQALDGGRVGRVEVTDVDVEVVGDAYAPVLDQAVWRLAEPGEFDDAGDARWRESAKDGAPDYRWWSLLPLTAPPGG</sequence>
<accession>A0A4Q7M4Z5</accession>
<evidence type="ECO:0000259" key="9">
    <source>
        <dbReference type="PROSITE" id="PS51330"/>
    </source>
</evidence>
<keyword evidence="11" id="KW-1185">Reference proteome</keyword>
<dbReference type="InterPro" id="IPR024072">
    <property type="entry name" value="DHFR-like_dom_sf"/>
</dbReference>
<protein>
    <recommendedName>
        <fullName evidence="3 7">Dihydrofolate reductase</fullName>
        <ecNumber evidence="3 7">1.5.1.3</ecNumber>
    </recommendedName>
</protein>
<dbReference type="EC" id="1.5.1.3" evidence="3 7"/>
<evidence type="ECO:0000256" key="8">
    <source>
        <dbReference type="RuleBase" id="RU004474"/>
    </source>
</evidence>
<dbReference type="InterPro" id="IPR001796">
    <property type="entry name" value="DHFR_dom"/>
</dbReference>
<comment type="caution">
    <text evidence="10">The sequence shown here is derived from an EMBL/GenBank/DDBJ whole genome shotgun (WGS) entry which is preliminary data.</text>
</comment>
<comment type="catalytic activity">
    <reaction evidence="7">
        <text>(6S)-5,6,7,8-tetrahydrofolate + NADP(+) = 7,8-dihydrofolate + NADPH + H(+)</text>
        <dbReference type="Rhea" id="RHEA:15009"/>
        <dbReference type="ChEBI" id="CHEBI:15378"/>
        <dbReference type="ChEBI" id="CHEBI:57451"/>
        <dbReference type="ChEBI" id="CHEBI:57453"/>
        <dbReference type="ChEBI" id="CHEBI:57783"/>
        <dbReference type="ChEBI" id="CHEBI:58349"/>
        <dbReference type="EC" id="1.5.1.3"/>
    </reaction>
</comment>
<dbReference type="Pfam" id="PF00186">
    <property type="entry name" value="DHFR_1"/>
    <property type="match status" value="1"/>
</dbReference>
<evidence type="ECO:0000256" key="5">
    <source>
        <dbReference type="ARBA" id="ARBA00022857"/>
    </source>
</evidence>
<name>A0A4Q7M4Z5_9MICO</name>
<dbReference type="RefSeq" id="WP_130415142.1">
    <property type="nucleotide sequence ID" value="NZ_SGWX01000001.1"/>
</dbReference>
<dbReference type="GO" id="GO:0046655">
    <property type="term" value="P:folic acid metabolic process"/>
    <property type="evidence" value="ECO:0007669"/>
    <property type="project" value="TreeGrafter"/>
</dbReference>
<dbReference type="GO" id="GO:0046654">
    <property type="term" value="P:tetrahydrofolate biosynthetic process"/>
    <property type="evidence" value="ECO:0007669"/>
    <property type="project" value="UniProtKB-UniPathway"/>
</dbReference>
<dbReference type="GO" id="GO:0046452">
    <property type="term" value="P:dihydrofolate metabolic process"/>
    <property type="evidence" value="ECO:0007669"/>
    <property type="project" value="TreeGrafter"/>
</dbReference>
<dbReference type="GO" id="GO:0050661">
    <property type="term" value="F:NADP binding"/>
    <property type="evidence" value="ECO:0007669"/>
    <property type="project" value="InterPro"/>
</dbReference>
<keyword evidence="6 7" id="KW-0560">Oxidoreductase</keyword>
<dbReference type="PANTHER" id="PTHR48069:SF3">
    <property type="entry name" value="DIHYDROFOLATE REDUCTASE"/>
    <property type="match status" value="1"/>
</dbReference>
<dbReference type="PROSITE" id="PS00075">
    <property type="entry name" value="DHFR_1"/>
    <property type="match status" value="1"/>
</dbReference>
<evidence type="ECO:0000313" key="10">
    <source>
        <dbReference type="EMBL" id="RZS62017.1"/>
    </source>
</evidence>
<dbReference type="InterPro" id="IPR012259">
    <property type="entry name" value="DHFR"/>
</dbReference>
<proteinExistence type="inferred from homology"/>
<keyword evidence="5 7" id="KW-0521">NADP</keyword>
<evidence type="ECO:0000256" key="4">
    <source>
        <dbReference type="ARBA" id="ARBA00022563"/>
    </source>
</evidence>
<organism evidence="10 11">
    <name type="scientific">Xylanimonas ulmi</name>
    <dbReference type="NCBI Taxonomy" id="228973"/>
    <lineage>
        <taxon>Bacteria</taxon>
        <taxon>Bacillati</taxon>
        <taxon>Actinomycetota</taxon>
        <taxon>Actinomycetes</taxon>
        <taxon>Micrococcales</taxon>
        <taxon>Promicromonosporaceae</taxon>
        <taxon>Xylanimonas</taxon>
    </lineage>
</organism>
<evidence type="ECO:0000256" key="7">
    <source>
        <dbReference type="PIRNR" id="PIRNR000194"/>
    </source>
</evidence>
<dbReference type="GO" id="GO:0006730">
    <property type="term" value="P:one-carbon metabolic process"/>
    <property type="evidence" value="ECO:0007669"/>
    <property type="project" value="UniProtKB-KW"/>
</dbReference>
<dbReference type="GO" id="GO:0005829">
    <property type="term" value="C:cytosol"/>
    <property type="evidence" value="ECO:0007669"/>
    <property type="project" value="TreeGrafter"/>
</dbReference>
<reference evidence="10 11" key="1">
    <citation type="submission" date="2019-02" db="EMBL/GenBank/DDBJ databases">
        <title>Sequencing the genomes of 1000 actinobacteria strains.</title>
        <authorList>
            <person name="Klenk H.-P."/>
        </authorList>
    </citation>
    <scope>NUCLEOTIDE SEQUENCE [LARGE SCALE GENOMIC DNA]</scope>
    <source>
        <strain evidence="10 11">DSM 16932</strain>
    </source>
</reference>
<dbReference type="AlphaFoldDB" id="A0A4Q7M4Z5"/>
<evidence type="ECO:0000313" key="11">
    <source>
        <dbReference type="Proteomes" id="UP000293852"/>
    </source>
</evidence>
<dbReference type="PIRSF" id="PIRSF000194">
    <property type="entry name" value="DHFR"/>
    <property type="match status" value="1"/>
</dbReference>
<evidence type="ECO:0000256" key="2">
    <source>
        <dbReference type="ARBA" id="ARBA00009539"/>
    </source>
</evidence>
<comment type="pathway">
    <text evidence="1 7">Cofactor biosynthesis; tetrahydrofolate biosynthesis; 5,6,7,8-tetrahydrofolate from 7,8-dihydrofolate: step 1/1.</text>
</comment>
<comment type="similarity">
    <text evidence="2 7 8">Belongs to the dihydrofolate reductase family.</text>
</comment>
<dbReference type="PROSITE" id="PS51330">
    <property type="entry name" value="DHFR_2"/>
    <property type="match status" value="1"/>
</dbReference>